<dbReference type="Proteomes" id="UP000018050">
    <property type="component" value="Unassembled WGS sequence"/>
</dbReference>
<evidence type="ECO:0000313" key="13">
    <source>
        <dbReference type="Proteomes" id="UP000018050"/>
    </source>
</evidence>
<dbReference type="AlphaFoldDB" id="U6GWC1"/>
<proteinExistence type="inferred from homology"/>
<dbReference type="EC" id="2.4.1.-" evidence="11"/>
<dbReference type="Pfam" id="PF05007">
    <property type="entry name" value="Mannosyl_trans"/>
    <property type="match status" value="1"/>
</dbReference>
<dbReference type="InterPro" id="IPR007704">
    <property type="entry name" value="PIG-M"/>
</dbReference>
<comment type="pathway">
    <text evidence="2 11">Glycolipid biosynthesis; glycosylphosphatidylinositol-anchor biosynthesis.</text>
</comment>
<keyword evidence="9" id="KW-1133">Transmembrane helix</keyword>
<keyword evidence="5 11" id="KW-0328">Glycosyltransferase</keyword>
<dbReference type="OMA" id="SANAKWT"/>
<comment type="function">
    <text evidence="11">Catalytic subunit of the glycosylphosphatidylinositol-mannosyltransferase I complex which catalyzes the transfer of the first mannose, via an alpha-1,4 bond from a dolichol-phosphate-mannose (Dol-P-Man) to the glucosaminyl acyl phosphatidylinositol (GlcN-(acyl)PI) intermediate to generate alpha-D-Man-(1-&gt;4)-alpha-D-GlcN-(1-&gt;6)-(1-radyl,2-acyl-sn-glycero-3-phospho)-2-acyl-inositol and participates in the sixth step of the glycosylphosphatidylinositol-anchor biosynthesis.</text>
</comment>
<protein>
    <recommendedName>
        <fullName evidence="11">GPI mannosyltransferase 1</fullName>
        <ecNumber evidence="11">2.4.1.-</ecNumber>
    </recommendedName>
    <alternativeName>
        <fullName evidence="11">GPI mannosyltransferase I</fullName>
    </alternativeName>
</protein>
<name>U6GWC1_EIMAC</name>
<keyword evidence="13" id="KW-1185">Reference proteome</keyword>
<dbReference type="VEuPathDB" id="ToxoDB:EAH_00006650"/>
<reference evidence="12" key="2">
    <citation type="submission" date="2013-10" db="EMBL/GenBank/DDBJ databases">
        <authorList>
            <person name="Aslett M."/>
        </authorList>
    </citation>
    <scope>NUCLEOTIDE SEQUENCE</scope>
    <source>
        <strain evidence="12">Houghton</strain>
    </source>
</reference>
<keyword evidence="4 11" id="KW-0337">GPI-anchor biosynthesis</keyword>
<evidence type="ECO:0000313" key="12">
    <source>
        <dbReference type="EMBL" id="CDI82869.1"/>
    </source>
</evidence>
<evidence type="ECO:0000256" key="2">
    <source>
        <dbReference type="ARBA" id="ARBA00004687"/>
    </source>
</evidence>
<dbReference type="PANTHER" id="PTHR12886">
    <property type="entry name" value="PIG-M MANNOSYLTRANSFERASE"/>
    <property type="match status" value="1"/>
</dbReference>
<dbReference type="PANTHER" id="PTHR12886:SF0">
    <property type="entry name" value="GPI MANNOSYLTRANSFERASE 1"/>
    <property type="match status" value="1"/>
</dbReference>
<dbReference type="GO" id="GO:0051751">
    <property type="term" value="F:alpha-1,4-mannosyltransferase activity"/>
    <property type="evidence" value="ECO:0007669"/>
    <property type="project" value="InterPro"/>
</dbReference>
<dbReference type="GeneID" id="25268735"/>
<comment type="similarity">
    <text evidence="3 11">Belongs to the PIGM family.</text>
</comment>
<evidence type="ECO:0000256" key="5">
    <source>
        <dbReference type="ARBA" id="ARBA00022676"/>
    </source>
</evidence>
<dbReference type="GO" id="GO:0004376">
    <property type="term" value="F:GPI mannosyltransferase activity"/>
    <property type="evidence" value="ECO:0007669"/>
    <property type="project" value="InterPro"/>
</dbReference>
<dbReference type="GO" id="GO:0005789">
    <property type="term" value="C:endoplasmic reticulum membrane"/>
    <property type="evidence" value="ECO:0007669"/>
    <property type="project" value="UniProtKB-SubCell"/>
</dbReference>
<dbReference type="UniPathway" id="UPA00196"/>
<evidence type="ECO:0000256" key="3">
    <source>
        <dbReference type="ARBA" id="ARBA00011071"/>
    </source>
</evidence>
<evidence type="ECO:0000256" key="10">
    <source>
        <dbReference type="ARBA" id="ARBA00023136"/>
    </source>
</evidence>
<keyword evidence="8 11" id="KW-0256">Endoplasmic reticulum</keyword>
<accession>U6GWC1</accession>
<dbReference type="RefSeq" id="XP_013247893.1">
    <property type="nucleotide sequence ID" value="XM_013392439.1"/>
</dbReference>
<dbReference type="EMBL" id="HG672842">
    <property type="protein sequence ID" value="CDI82869.1"/>
    <property type="molecule type" value="Genomic_DNA"/>
</dbReference>
<gene>
    <name evidence="12" type="ORF">EAH_00006650</name>
</gene>
<evidence type="ECO:0000256" key="6">
    <source>
        <dbReference type="ARBA" id="ARBA00022679"/>
    </source>
</evidence>
<dbReference type="GO" id="GO:1990529">
    <property type="term" value="C:glycosylphosphatidylinositol-mannosyltransferase I complex"/>
    <property type="evidence" value="ECO:0007669"/>
    <property type="project" value="TreeGrafter"/>
</dbReference>
<evidence type="ECO:0000256" key="4">
    <source>
        <dbReference type="ARBA" id="ARBA00022502"/>
    </source>
</evidence>
<evidence type="ECO:0000256" key="11">
    <source>
        <dbReference type="RuleBase" id="RU365064"/>
    </source>
</evidence>
<dbReference type="OrthoDB" id="1741594at2759"/>
<keyword evidence="6 11" id="KW-0808">Transferase</keyword>
<reference evidence="12" key="1">
    <citation type="submission" date="2013-10" db="EMBL/GenBank/DDBJ databases">
        <title>Genomic analysis of the causative agents of coccidiosis in chickens.</title>
        <authorList>
            <person name="Reid A.J."/>
            <person name="Blake D."/>
            <person name="Billington K."/>
            <person name="Browne H."/>
            <person name="Dunn M."/>
            <person name="Hung S."/>
            <person name="Kawahara F."/>
            <person name="Miranda-Saavedra D."/>
            <person name="Mourier T."/>
            <person name="Nagra H."/>
            <person name="Otto T.D."/>
            <person name="Rawlings N."/>
            <person name="Sanchez A."/>
            <person name="Sanders M."/>
            <person name="Subramaniam C."/>
            <person name="Tay Y."/>
            <person name="Dear P."/>
            <person name="Doerig C."/>
            <person name="Gruber A."/>
            <person name="Parkinson J."/>
            <person name="Shirley M."/>
            <person name="Wan K.L."/>
            <person name="Berriman M."/>
            <person name="Tomley F."/>
            <person name="Pain A."/>
        </authorList>
    </citation>
    <scope>NUCLEOTIDE SEQUENCE</scope>
    <source>
        <strain evidence="12">Houghton</strain>
    </source>
</reference>
<dbReference type="GO" id="GO:0006506">
    <property type="term" value="P:GPI anchor biosynthetic process"/>
    <property type="evidence" value="ECO:0007669"/>
    <property type="project" value="UniProtKB-UniPathway"/>
</dbReference>
<sequence length="262" mass="29521">MKGWNYLLGLHPQQLRRALFGAALLLRLLLLGYGEWQDSHLAVKFTDIDYKVYTDAAGHILKGGSPYERHTYRYSPLVAYMCLPNLLGCPFFGKLLFCCVDMAVALLIEQGLWRIYLQRQKQQQQRQQQQIGKSFYWRQSERTGGPTDGCNTSAAPLSSISTKGNTCSNDEYPLHTFLLPCCCWLFHPVVATVSARGNADSVPCLLVLLTLAAVRAQRLLLSAVLYGLAVHLKVYPVIYGVPILLYMQQGLLVRQLLRLPPF</sequence>
<evidence type="ECO:0000256" key="8">
    <source>
        <dbReference type="ARBA" id="ARBA00022824"/>
    </source>
</evidence>
<evidence type="ECO:0000256" key="7">
    <source>
        <dbReference type="ARBA" id="ARBA00022692"/>
    </source>
</evidence>
<keyword evidence="10" id="KW-0472">Membrane</keyword>
<evidence type="ECO:0000256" key="1">
    <source>
        <dbReference type="ARBA" id="ARBA00004477"/>
    </source>
</evidence>
<comment type="subcellular location">
    <subcellularLocation>
        <location evidence="1 11">Endoplasmic reticulum membrane</location>
        <topology evidence="1 11">Multi-pass membrane protein</topology>
    </subcellularLocation>
</comment>
<keyword evidence="7" id="KW-0812">Transmembrane</keyword>
<organism evidence="12 13">
    <name type="scientific">Eimeria acervulina</name>
    <name type="common">Coccidian parasite</name>
    <dbReference type="NCBI Taxonomy" id="5801"/>
    <lineage>
        <taxon>Eukaryota</taxon>
        <taxon>Sar</taxon>
        <taxon>Alveolata</taxon>
        <taxon>Apicomplexa</taxon>
        <taxon>Conoidasida</taxon>
        <taxon>Coccidia</taxon>
        <taxon>Eucoccidiorida</taxon>
        <taxon>Eimeriorina</taxon>
        <taxon>Eimeriidae</taxon>
        <taxon>Eimeria</taxon>
    </lineage>
</organism>
<evidence type="ECO:0000256" key="9">
    <source>
        <dbReference type="ARBA" id="ARBA00022989"/>
    </source>
</evidence>